<keyword evidence="5 9" id="KW-0472">Membrane</keyword>
<evidence type="ECO:0000256" key="7">
    <source>
        <dbReference type="ARBA" id="ARBA00023224"/>
    </source>
</evidence>
<dbReference type="InterPro" id="IPR000276">
    <property type="entry name" value="GPCR_Rhodpsn"/>
</dbReference>
<feature type="transmembrane region" description="Helical" evidence="9">
    <location>
        <begin position="115"/>
        <end position="136"/>
    </location>
</feature>
<feature type="transmembrane region" description="Helical" evidence="9">
    <location>
        <begin position="246"/>
        <end position="266"/>
    </location>
</feature>
<dbReference type="GO" id="GO:0005886">
    <property type="term" value="C:plasma membrane"/>
    <property type="evidence" value="ECO:0007669"/>
    <property type="project" value="TreeGrafter"/>
</dbReference>
<keyword evidence="6" id="KW-0675">Receptor</keyword>
<protein>
    <submittedName>
        <fullName evidence="12">G_PROTEIN_RECEP_F1_2 domain-containing protein</fullName>
    </submittedName>
</protein>
<evidence type="ECO:0000256" key="9">
    <source>
        <dbReference type="SAM" id="Phobius"/>
    </source>
</evidence>
<dbReference type="Proteomes" id="UP000095280">
    <property type="component" value="Unplaced"/>
</dbReference>
<dbReference type="AlphaFoldDB" id="A0A1I8FU19"/>
<comment type="subcellular location">
    <subcellularLocation>
        <location evidence="1">Membrane</location>
        <topology evidence="1">Multi-pass membrane protein</topology>
    </subcellularLocation>
</comment>
<name>A0A1I8FU19_9PLAT</name>
<evidence type="ECO:0000256" key="4">
    <source>
        <dbReference type="ARBA" id="ARBA00023040"/>
    </source>
</evidence>
<dbReference type="Pfam" id="PF00001">
    <property type="entry name" value="7tm_1"/>
    <property type="match status" value="1"/>
</dbReference>
<evidence type="ECO:0000259" key="10">
    <source>
        <dbReference type="PROSITE" id="PS50262"/>
    </source>
</evidence>
<dbReference type="InterPro" id="IPR017452">
    <property type="entry name" value="GPCR_Rhodpsn_7TM"/>
</dbReference>
<evidence type="ECO:0000256" key="8">
    <source>
        <dbReference type="SAM" id="MobiDB-lite"/>
    </source>
</evidence>
<evidence type="ECO:0000313" key="12">
    <source>
        <dbReference type="WBParaSite" id="maker-unitig_5747-snap-gene-0.2-mRNA-1"/>
    </source>
</evidence>
<keyword evidence="11" id="KW-1185">Reference proteome</keyword>
<feature type="transmembrane region" description="Helical" evidence="9">
    <location>
        <begin position="300"/>
        <end position="322"/>
    </location>
</feature>
<keyword evidence="4" id="KW-0297">G-protein coupled receptor</keyword>
<proteinExistence type="predicted"/>
<evidence type="ECO:0000256" key="6">
    <source>
        <dbReference type="ARBA" id="ARBA00023170"/>
    </source>
</evidence>
<dbReference type="PANTHER" id="PTHR45695">
    <property type="entry name" value="LEUCOKININ RECEPTOR-RELATED"/>
    <property type="match status" value="1"/>
</dbReference>
<feature type="region of interest" description="Disordered" evidence="8">
    <location>
        <begin position="1"/>
        <end position="21"/>
    </location>
</feature>
<feature type="domain" description="G-protein coupled receptors family 1 profile" evidence="10">
    <location>
        <begin position="95"/>
        <end position="321"/>
    </location>
</feature>
<organism evidence="11 12">
    <name type="scientific">Macrostomum lignano</name>
    <dbReference type="NCBI Taxonomy" id="282301"/>
    <lineage>
        <taxon>Eukaryota</taxon>
        <taxon>Metazoa</taxon>
        <taxon>Spiralia</taxon>
        <taxon>Lophotrochozoa</taxon>
        <taxon>Platyhelminthes</taxon>
        <taxon>Rhabditophora</taxon>
        <taxon>Macrostomorpha</taxon>
        <taxon>Macrostomida</taxon>
        <taxon>Macrostomidae</taxon>
        <taxon>Macrostomum</taxon>
    </lineage>
</organism>
<dbReference type="PANTHER" id="PTHR45695:SF22">
    <property type="entry name" value="G-PROTEIN COUPLED RECEPTORS FAMILY 1 PROFILE DOMAIN-CONTAINING PROTEIN"/>
    <property type="match status" value="1"/>
</dbReference>
<evidence type="ECO:0000256" key="3">
    <source>
        <dbReference type="ARBA" id="ARBA00022989"/>
    </source>
</evidence>
<accession>A0A1I8FU19</accession>
<keyword evidence="7" id="KW-0807">Transducer</keyword>
<keyword evidence="3 9" id="KW-1133">Transmembrane helix</keyword>
<dbReference type="PROSITE" id="PS50262">
    <property type="entry name" value="G_PROTEIN_RECEP_F1_2"/>
    <property type="match status" value="1"/>
</dbReference>
<evidence type="ECO:0000256" key="2">
    <source>
        <dbReference type="ARBA" id="ARBA00022692"/>
    </source>
</evidence>
<dbReference type="PRINTS" id="PR00237">
    <property type="entry name" value="GPCRRHODOPSN"/>
</dbReference>
<evidence type="ECO:0000256" key="5">
    <source>
        <dbReference type="ARBA" id="ARBA00023136"/>
    </source>
</evidence>
<evidence type="ECO:0000313" key="11">
    <source>
        <dbReference type="Proteomes" id="UP000095280"/>
    </source>
</evidence>
<reference evidence="12" key="1">
    <citation type="submission" date="2016-11" db="UniProtKB">
        <authorList>
            <consortium name="WormBaseParasite"/>
        </authorList>
    </citation>
    <scope>IDENTIFICATION</scope>
</reference>
<dbReference type="WBParaSite" id="maker-unitig_5747-snap-gene-0.2-mRNA-1">
    <property type="protein sequence ID" value="maker-unitig_5747-snap-gene-0.2-mRNA-1"/>
    <property type="gene ID" value="maker-unitig_5747-snap-gene-0.2"/>
</dbReference>
<dbReference type="GO" id="GO:0004930">
    <property type="term" value="F:G protein-coupled receptor activity"/>
    <property type="evidence" value="ECO:0007669"/>
    <property type="project" value="UniProtKB-KW"/>
</dbReference>
<feature type="transmembrane region" description="Helical" evidence="9">
    <location>
        <begin position="79"/>
        <end position="103"/>
    </location>
</feature>
<dbReference type="Gene3D" id="1.20.1070.10">
    <property type="entry name" value="Rhodopsin 7-helix transmembrane proteins"/>
    <property type="match status" value="1"/>
</dbReference>
<evidence type="ECO:0000256" key="1">
    <source>
        <dbReference type="ARBA" id="ARBA00004141"/>
    </source>
</evidence>
<feature type="transmembrane region" description="Helical" evidence="9">
    <location>
        <begin position="156"/>
        <end position="174"/>
    </location>
</feature>
<sequence>MQKYMLGEDMPTANQSRSSFNSSSMFGSDGFLPPDAKVSDRMLGIYLCTLTEELVRQNMQFCRDFIEQKMSSKNEMLKIPILVISCLLLLIGLIGNILVILSITVFPGMRSRTNLFLLSLALSDMLIFLICLPLTIYNVLHLQWIFGSVLCKLTPFLQGLSISVSVWSLASLSVKRFVVVRYPLAAKEALTNTRMGFWVGGIWLLSLLVCSPIPMVYEVREAQVFWLVTMHTCVEHWHQHPSRKTIYTVCLFGLLYLLPLLAMSVFSWKLSRRLVSTARFSRDQAGQNSVTQGRVKASKVVMVLLAAFSICWLPYHVVNILIDLRQAAANSSSETPTTPATPVPTAVTEDYLACFRSLVTMRCVRHRHSVVARSASDAANLQLRWSKARRTETVVNAADQEDAVVHLTDQP</sequence>
<feature type="transmembrane region" description="Helical" evidence="9">
    <location>
        <begin position="195"/>
        <end position="217"/>
    </location>
</feature>
<dbReference type="SUPFAM" id="SSF81321">
    <property type="entry name" value="Family A G protein-coupled receptor-like"/>
    <property type="match status" value="1"/>
</dbReference>
<keyword evidence="2 9" id="KW-0812">Transmembrane</keyword>